<gene>
    <name evidence="2" type="ORF">EGYM00392_LOCUS9273</name>
</gene>
<dbReference type="AlphaFoldDB" id="A0A7S1I1R5"/>
<evidence type="ECO:0000256" key="1">
    <source>
        <dbReference type="SAM" id="MobiDB-lite"/>
    </source>
</evidence>
<name>A0A7S1I1R5_9EUGL</name>
<proteinExistence type="predicted"/>
<evidence type="ECO:0000313" key="2">
    <source>
        <dbReference type="EMBL" id="CAD8998203.1"/>
    </source>
</evidence>
<feature type="region of interest" description="Disordered" evidence="1">
    <location>
        <begin position="1"/>
        <end position="28"/>
    </location>
</feature>
<protein>
    <submittedName>
        <fullName evidence="2">Uncharacterized protein</fullName>
    </submittedName>
</protein>
<sequence length="124" mass="12952">MQNAEFSIQASLPTPTPCVQAPPRGGGTTRVCGAWTCAEGREGPIFVSPVHITTGSTKRDAKGAEQTLQHPRVQNRWDGVRGQTSGKGSPLQSAPVYRSQSRHRCSVVAASGAGLCLGPLLSGK</sequence>
<feature type="compositionally biased region" description="Polar residues" evidence="1">
    <location>
        <begin position="1"/>
        <end position="13"/>
    </location>
</feature>
<dbReference type="EMBL" id="HBGA01025055">
    <property type="protein sequence ID" value="CAD8998203.1"/>
    <property type="molecule type" value="Transcribed_RNA"/>
</dbReference>
<organism evidence="2">
    <name type="scientific">Eutreptiella gymnastica</name>
    <dbReference type="NCBI Taxonomy" id="73025"/>
    <lineage>
        <taxon>Eukaryota</taxon>
        <taxon>Discoba</taxon>
        <taxon>Euglenozoa</taxon>
        <taxon>Euglenida</taxon>
        <taxon>Spirocuta</taxon>
        <taxon>Euglenophyceae</taxon>
        <taxon>Eutreptiales</taxon>
        <taxon>Eutreptiaceae</taxon>
        <taxon>Eutreptiella</taxon>
    </lineage>
</organism>
<accession>A0A7S1I1R5</accession>
<reference evidence="2" key="1">
    <citation type="submission" date="2021-01" db="EMBL/GenBank/DDBJ databases">
        <authorList>
            <person name="Corre E."/>
            <person name="Pelletier E."/>
            <person name="Niang G."/>
            <person name="Scheremetjew M."/>
            <person name="Finn R."/>
            <person name="Kale V."/>
            <person name="Holt S."/>
            <person name="Cochrane G."/>
            <person name="Meng A."/>
            <person name="Brown T."/>
            <person name="Cohen L."/>
        </authorList>
    </citation>
    <scope>NUCLEOTIDE SEQUENCE</scope>
    <source>
        <strain evidence="2">NIES-381</strain>
    </source>
</reference>